<comment type="caution">
    <text evidence="1">The sequence shown here is derived from an EMBL/GenBank/DDBJ whole genome shotgun (WGS) entry which is preliminary data.</text>
</comment>
<proteinExistence type="predicted"/>
<dbReference type="AlphaFoldDB" id="A0AAP2GNG5"/>
<name>A0AAP2GNG5_9BACT</name>
<dbReference type="RefSeq" id="WP_254162405.1">
    <property type="nucleotide sequence ID" value="NZ_JAHESF010000006.1"/>
</dbReference>
<protein>
    <submittedName>
        <fullName evidence="1">DUF5004 domain-containing protein</fullName>
    </submittedName>
</protein>
<accession>A0AAP2GNG5</accession>
<reference evidence="1 2" key="1">
    <citation type="submission" date="2021-05" db="EMBL/GenBank/DDBJ databases">
        <title>A Polyphasic approach of four new species of the genus Ohtaekwangia: Ohtaekwangia histidinii sp. nov., Ohtaekwangia cretensis sp. nov., Ohtaekwangia indiensis sp. nov., Ohtaekwangia reichenbachii sp. nov. from diverse environment.</title>
        <authorList>
            <person name="Octaviana S."/>
        </authorList>
    </citation>
    <scope>NUCLEOTIDE SEQUENCE [LARGE SCALE GENOMIC DNA]</scope>
    <source>
        <strain evidence="1 2">PWU4</strain>
    </source>
</reference>
<dbReference type="Proteomes" id="UP001319200">
    <property type="component" value="Unassembled WGS sequence"/>
</dbReference>
<evidence type="ECO:0000313" key="2">
    <source>
        <dbReference type="Proteomes" id="UP001319200"/>
    </source>
</evidence>
<organism evidence="1 2">
    <name type="scientific">Chryseosolibacter histidini</name>
    <dbReference type="NCBI Taxonomy" id="2782349"/>
    <lineage>
        <taxon>Bacteria</taxon>
        <taxon>Pseudomonadati</taxon>
        <taxon>Bacteroidota</taxon>
        <taxon>Cytophagia</taxon>
        <taxon>Cytophagales</taxon>
        <taxon>Chryseotaleaceae</taxon>
        <taxon>Chryseosolibacter</taxon>
    </lineage>
</organism>
<sequence length="171" mass="18517">MNYYRSISFTLIALVLLCCQPDEFPALGAREPIVPKLAGTWTLSKVVQRDNDAERKGFPSFAQLQDITNDFAFKDFKLVLSVSGNAPATFTVQAGNSPNIIGSGISSGNWSVDDVNYPSKITFSGSSGTSIELGSFAGLNNGEMIFKLIRTQPKAGVPEAVVTYQYSFTKE</sequence>
<evidence type="ECO:0000313" key="1">
    <source>
        <dbReference type="EMBL" id="MBT1696880.1"/>
    </source>
</evidence>
<keyword evidence="2" id="KW-1185">Reference proteome</keyword>
<gene>
    <name evidence="1" type="ORF">KK083_08355</name>
</gene>
<dbReference type="EMBL" id="JAHESF010000006">
    <property type="protein sequence ID" value="MBT1696880.1"/>
    <property type="molecule type" value="Genomic_DNA"/>
</dbReference>